<organism evidence="1 2">
    <name type="scientific">Fusarium kuroshium</name>
    <dbReference type="NCBI Taxonomy" id="2010991"/>
    <lineage>
        <taxon>Eukaryota</taxon>
        <taxon>Fungi</taxon>
        <taxon>Dikarya</taxon>
        <taxon>Ascomycota</taxon>
        <taxon>Pezizomycotina</taxon>
        <taxon>Sordariomycetes</taxon>
        <taxon>Hypocreomycetidae</taxon>
        <taxon>Hypocreales</taxon>
        <taxon>Nectriaceae</taxon>
        <taxon>Fusarium</taxon>
        <taxon>Fusarium solani species complex</taxon>
    </lineage>
</organism>
<protein>
    <submittedName>
        <fullName evidence="1">Uncharacterized protein</fullName>
    </submittedName>
</protein>
<proteinExistence type="predicted"/>
<comment type="caution">
    <text evidence="1">The sequence shown here is derived from an EMBL/GenBank/DDBJ whole genome shotgun (WGS) entry which is preliminary data.</text>
</comment>
<gene>
    <name evidence="1" type="ORF">CDV36_006245</name>
</gene>
<evidence type="ECO:0000313" key="2">
    <source>
        <dbReference type="Proteomes" id="UP000277212"/>
    </source>
</evidence>
<dbReference type="OrthoDB" id="10595089at2759"/>
<dbReference type="Proteomes" id="UP000277212">
    <property type="component" value="Unassembled WGS sequence"/>
</dbReference>
<dbReference type="EMBL" id="NKUJ01000093">
    <property type="protein sequence ID" value="RMJ14097.1"/>
    <property type="molecule type" value="Genomic_DNA"/>
</dbReference>
<dbReference type="AlphaFoldDB" id="A0A3M2S935"/>
<name>A0A3M2S935_9HYPO</name>
<reference evidence="1 2" key="1">
    <citation type="submission" date="2017-06" db="EMBL/GenBank/DDBJ databases">
        <title>Comparative genomic analysis of Ambrosia Fusariam Clade fungi.</title>
        <authorList>
            <person name="Stajich J.E."/>
            <person name="Carrillo J."/>
            <person name="Kijimoto T."/>
            <person name="Eskalen A."/>
            <person name="O'Donnell K."/>
            <person name="Kasson M."/>
        </authorList>
    </citation>
    <scope>NUCLEOTIDE SEQUENCE [LARGE SCALE GENOMIC DNA]</scope>
    <source>
        <strain evidence="1">UCR3666</strain>
    </source>
</reference>
<sequence>MAGHRRLRSVPDLVPCSAAGLACEVAAVGNDSGVVSSDSDGLAWKPWPRTPIDSSSASWRPRRRCRSLVLRCHARPWDSSMSIGWLLSASRIGSVAAITCVQVDEKV</sequence>
<keyword evidence="2" id="KW-1185">Reference proteome</keyword>
<dbReference type="PROSITE" id="PS51257">
    <property type="entry name" value="PROKAR_LIPOPROTEIN"/>
    <property type="match status" value="1"/>
</dbReference>
<evidence type="ECO:0000313" key="1">
    <source>
        <dbReference type="EMBL" id="RMJ14097.1"/>
    </source>
</evidence>
<accession>A0A3M2S935</accession>